<protein>
    <submittedName>
        <fullName evidence="1">Uncharacterized protein</fullName>
    </submittedName>
</protein>
<dbReference type="InterPro" id="IPR014721">
    <property type="entry name" value="Ribsml_uS5_D2-typ_fold_subgr"/>
</dbReference>
<dbReference type="AlphaFoldDB" id="A0A3N1ULG7"/>
<dbReference type="SUPFAM" id="SSF54211">
    <property type="entry name" value="Ribosomal protein S5 domain 2-like"/>
    <property type="match status" value="1"/>
</dbReference>
<dbReference type="InterPro" id="IPR020568">
    <property type="entry name" value="Ribosomal_Su5_D2-typ_SF"/>
</dbReference>
<reference evidence="1 2" key="1">
    <citation type="submission" date="2018-11" db="EMBL/GenBank/DDBJ databases">
        <title>Genomic Encyclopedia of Type Strains, Phase IV (KMG-IV): sequencing the most valuable type-strain genomes for metagenomic binning, comparative biology and taxonomic classification.</title>
        <authorList>
            <person name="Goeker M."/>
        </authorList>
    </citation>
    <scope>NUCLEOTIDE SEQUENCE [LARGE SCALE GENOMIC DNA]</scope>
    <source>
        <strain evidence="1 2">DSM 22027</strain>
    </source>
</reference>
<dbReference type="Proteomes" id="UP000276223">
    <property type="component" value="Unassembled WGS sequence"/>
</dbReference>
<accession>A0A3N1ULG7</accession>
<organism evidence="1 2">
    <name type="scientific">Desulfosoma caldarium</name>
    <dbReference type="NCBI Taxonomy" id="610254"/>
    <lineage>
        <taxon>Bacteria</taxon>
        <taxon>Pseudomonadati</taxon>
        <taxon>Thermodesulfobacteriota</taxon>
        <taxon>Syntrophobacteria</taxon>
        <taxon>Syntrophobacterales</taxon>
        <taxon>Syntrophobacteraceae</taxon>
        <taxon>Desulfosoma</taxon>
    </lineage>
</organism>
<name>A0A3N1ULG7_9BACT</name>
<keyword evidence="2" id="KW-1185">Reference proteome</keyword>
<dbReference type="OrthoDB" id="5421591at2"/>
<evidence type="ECO:0000313" key="2">
    <source>
        <dbReference type="Proteomes" id="UP000276223"/>
    </source>
</evidence>
<dbReference type="Gene3D" id="3.30.230.10">
    <property type="match status" value="1"/>
</dbReference>
<sequence>MKFAFSWSLEEMRVWLEWGCLEERRAHWQNPWAFRWPENSGAAEKALTVLQRELSPPVWRSLLTACVAAALGRSWEEKARDLMVLVERFGTPSDLGLTMDWRAMRQAGWALVALPTVQGPKATILWALVGSIPGETTLQGPSWLWPMMDTQAQEALKRAHDIFLLKTSQAMIFLPLIPSAMPNRWIRGPSWALPAYLGAWEAHLNPSERRQSGHLVATGDIDRQGQILPVGSVKNKAKAAAKAGFFGLLCACGSQEASRSFDGLHLIDVRDVQAAEYIWEMEALGAAKASMKDLNRLRSPKELVSGLRSLDPRIRGWSGFAATYAQTVQKVLHDPHDAENFVDALEQLFSDASKDVGWLQTLLAPIDKRAVQQLAKTSYLASYRLAYLHWTVAMQRGDVEQARCWDHCCRNYSSKSLAVYPDGIYRIADRLNRRFIMEYHSLYRFEPDLPKWVTAIRDRLESLREAQAVDGLKPAMPSLGKLYGTIAQNYGFCGPAYLNDCVAAVSRAWDAFGGDKVPELANERLRQYHYLVCAYLDAGDVHKAHEALERYLGGPLQAVVPDCLSSYQHAALARFLAETGLVHSNYETWCRGKLDGTPTEHPWQLWLWNVGRWVSRKEEKAKAWRRGLELCAQLGVTARPMALLHAAWLFRENLESFTFLEGEVDRVFTDVKGSRLSERHFASLLAQPSWSSVLESVMREPTRWFPFTYR</sequence>
<gene>
    <name evidence="1" type="ORF">EDC27_1744</name>
</gene>
<dbReference type="EMBL" id="RJVA01000012">
    <property type="protein sequence ID" value="ROQ92072.1"/>
    <property type="molecule type" value="Genomic_DNA"/>
</dbReference>
<proteinExistence type="predicted"/>
<evidence type="ECO:0000313" key="1">
    <source>
        <dbReference type="EMBL" id="ROQ92072.1"/>
    </source>
</evidence>
<dbReference type="RefSeq" id="WP_123290240.1">
    <property type="nucleotide sequence ID" value="NZ_RJVA01000012.1"/>
</dbReference>
<comment type="caution">
    <text evidence="1">The sequence shown here is derived from an EMBL/GenBank/DDBJ whole genome shotgun (WGS) entry which is preliminary data.</text>
</comment>